<proteinExistence type="predicted"/>
<dbReference type="AlphaFoldDB" id="A0AAI9X1N3"/>
<protein>
    <submittedName>
        <fullName evidence="1">Uncharacterized protein</fullName>
    </submittedName>
</protein>
<comment type="caution">
    <text evidence="1">The sequence shown here is derived from an EMBL/GenBank/DDBJ whole genome shotgun (WGS) entry which is preliminary data.</text>
</comment>
<accession>A0AAI9X1N3</accession>
<dbReference type="Proteomes" id="UP001227192">
    <property type="component" value="Unassembled WGS sequence"/>
</dbReference>
<name>A0AAI9X1N3_PENTH</name>
<reference evidence="1" key="2">
    <citation type="journal article" date="2016" name="Fungal Biol.">
        <title>Ochratoxin A production by Penicillium thymicola.</title>
        <authorList>
            <person name="Nguyen H.D.T."/>
            <person name="McMullin D.R."/>
            <person name="Ponomareva E."/>
            <person name="Riley R."/>
            <person name="Pomraning K.R."/>
            <person name="Baker S.E."/>
            <person name="Seifert K.A."/>
        </authorList>
    </citation>
    <scope>NUCLEOTIDE SEQUENCE</scope>
    <source>
        <strain evidence="1">DAOM 180753</strain>
    </source>
</reference>
<keyword evidence="2" id="KW-1185">Reference proteome</keyword>
<dbReference type="EMBL" id="LACB01001619">
    <property type="protein sequence ID" value="KAJ9478965.1"/>
    <property type="molecule type" value="Genomic_DNA"/>
</dbReference>
<evidence type="ECO:0000313" key="2">
    <source>
        <dbReference type="Proteomes" id="UP001227192"/>
    </source>
</evidence>
<organism evidence="1 2">
    <name type="scientific">Penicillium thymicola</name>
    <dbReference type="NCBI Taxonomy" id="293382"/>
    <lineage>
        <taxon>Eukaryota</taxon>
        <taxon>Fungi</taxon>
        <taxon>Dikarya</taxon>
        <taxon>Ascomycota</taxon>
        <taxon>Pezizomycotina</taxon>
        <taxon>Eurotiomycetes</taxon>
        <taxon>Eurotiomycetidae</taxon>
        <taxon>Eurotiales</taxon>
        <taxon>Aspergillaceae</taxon>
        <taxon>Penicillium</taxon>
    </lineage>
</organism>
<feature type="non-terminal residue" evidence="1">
    <location>
        <position position="16"/>
    </location>
</feature>
<gene>
    <name evidence="1" type="ORF">VN97_g13179</name>
</gene>
<reference evidence="1" key="1">
    <citation type="submission" date="2015-06" db="EMBL/GenBank/DDBJ databases">
        <authorList>
            <person name="Nguyen H."/>
        </authorList>
    </citation>
    <scope>NUCLEOTIDE SEQUENCE</scope>
    <source>
        <strain evidence="1">DAOM 180753</strain>
    </source>
</reference>
<sequence length="16" mass="1990">MLPEIHNIGHIFQRWV</sequence>
<evidence type="ECO:0000313" key="1">
    <source>
        <dbReference type="EMBL" id="KAJ9478965.1"/>
    </source>
</evidence>